<keyword evidence="2" id="KW-1185">Reference proteome</keyword>
<protein>
    <submittedName>
        <fullName evidence="1">Uncharacterized protein</fullName>
    </submittedName>
</protein>
<dbReference type="RefSeq" id="WP_207112006.1">
    <property type="nucleotide sequence ID" value="NZ_JAFLWD010000012.1"/>
</dbReference>
<dbReference type="EMBL" id="JAFLWD010000012">
    <property type="protein sequence ID" value="MBO0439927.1"/>
    <property type="molecule type" value="Genomic_DNA"/>
</dbReference>
<sequence length="56" mass="6516">MRKLSIEKMETKTDTTKLDKFVGASFERNEETEEMFNKLEEIAPNSLGGWTKLICF</sequence>
<accession>A0ABS3GXF3</accession>
<reference evidence="1 2" key="1">
    <citation type="submission" date="2021-03" db="EMBL/GenBank/DDBJ databases">
        <title>Enterococcal diversity collection.</title>
        <authorList>
            <person name="Gilmore M.S."/>
            <person name="Schwartzman J."/>
            <person name="Van Tyne D."/>
            <person name="Martin M."/>
            <person name="Earl A.M."/>
            <person name="Manson A.L."/>
            <person name="Straub T."/>
            <person name="Salamzade R."/>
            <person name="Saavedra J."/>
            <person name="Lebreton F."/>
            <person name="Prichula J."/>
            <person name="Schaufler K."/>
            <person name="Gaca A."/>
            <person name="Sgardioli B."/>
            <person name="Wagenaar J."/>
            <person name="Strong T."/>
        </authorList>
    </citation>
    <scope>NUCLEOTIDE SEQUENCE [LARGE SCALE GENOMIC DNA]</scope>
    <source>
        <strain evidence="1 2">DIV0869a</strain>
    </source>
</reference>
<dbReference type="Proteomes" id="UP000664632">
    <property type="component" value="Unassembled WGS sequence"/>
</dbReference>
<evidence type="ECO:0000313" key="1">
    <source>
        <dbReference type="EMBL" id="MBO0439927.1"/>
    </source>
</evidence>
<comment type="caution">
    <text evidence="1">The sequence shown here is derived from an EMBL/GenBank/DDBJ whole genome shotgun (WGS) entry which is preliminary data.</text>
</comment>
<evidence type="ECO:0000313" key="2">
    <source>
        <dbReference type="Proteomes" id="UP000664632"/>
    </source>
</evidence>
<organism evidence="1 2">
    <name type="scientific">Candidatus Enterococcus ikei</name>
    <dbReference type="NCBI Taxonomy" id="2815326"/>
    <lineage>
        <taxon>Bacteria</taxon>
        <taxon>Bacillati</taxon>
        <taxon>Bacillota</taxon>
        <taxon>Bacilli</taxon>
        <taxon>Lactobacillales</taxon>
        <taxon>Enterococcaceae</taxon>
        <taxon>Enterococcus</taxon>
    </lineage>
</organism>
<proteinExistence type="predicted"/>
<gene>
    <name evidence="1" type="ORF">JZO69_06115</name>
</gene>
<name>A0ABS3GXF3_9ENTE</name>